<comment type="caution">
    <text evidence="1">The sequence shown here is derived from an EMBL/GenBank/DDBJ whole genome shotgun (WGS) entry which is preliminary data.</text>
</comment>
<dbReference type="AlphaFoldDB" id="A0A5C4S0V7"/>
<protein>
    <submittedName>
        <fullName evidence="1">CBS domain-containing protein</fullName>
    </submittedName>
</protein>
<reference evidence="1 2" key="1">
    <citation type="submission" date="2019-05" db="EMBL/GenBank/DDBJ databases">
        <title>Draft Whole-Genome sequence of the green sulfur bacterium Prosthecochloris vibrioformis DSM 260.</title>
        <authorList>
            <person name="Meyer T.E."/>
            <person name="Kyndt J.A."/>
        </authorList>
    </citation>
    <scope>NUCLEOTIDE SEQUENCE [LARGE SCALE GENOMIC DNA]</scope>
    <source>
        <strain evidence="1 2">DSM 260</strain>
    </source>
</reference>
<sequence>MSIVKEYLVTGFPRVQADEPSAHLHERLLIGKHGFFALFDGTRLMSIPLTAELGAALAEPGVDPETPVSELLREHRLPEYLGDDEHMLDVVGRLLKSRGPYLPVLSGEKGFSGVVSRQELLEDIVRIYHLGVQDGVSLELEVPIVGVRVSDIVAAIEKNDATVLSFGVTEPRPGDEGMVITFRLQTAELFRLVKNLENYGYLVRYHSRIDHAPGDELRDKVLEFMKYIEM</sequence>
<evidence type="ECO:0000313" key="2">
    <source>
        <dbReference type="Proteomes" id="UP000309544"/>
    </source>
</evidence>
<gene>
    <name evidence="1" type="ORF">FGF68_05600</name>
</gene>
<name>A0A5C4S0V7_PROVB</name>
<dbReference type="RefSeq" id="WP_068867088.1">
    <property type="nucleotide sequence ID" value="NZ_VDCI01000003.1"/>
</dbReference>
<dbReference type="Proteomes" id="UP000309544">
    <property type="component" value="Unassembled WGS sequence"/>
</dbReference>
<keyword evidence="2" id="KW-1185">Reference proteome</keyword>
<organism evidence="1 2">
    <name type="scientific">Prosthecochloris vibrioformis</name>
    <name type="common">Chlorobium vibrioforme</name>
    <dbReference type="NCBI Taxonomy" id="1098"/>
    <lineage>
        <taxon>Bacteria</taxon>
        <taxon>Pseudomonadati</taxon>
        <taxon>Chlorobiota</taxon>
        <taxon>Chlorobiia</taxon>
        <taxon>Chlorobiales</taxon>
        <taxon>Chlorobiaceae</taxon>
        <taxon>Prosthecochloris</taxon>
    </lineage>
</organism>
<evidence type="ECO:0000313" key="1">
    <source>
        <dbReference type="EMBL" id="TNJ37044.1"/>
    </source>
</evidence>
<dbReference type="InterPro" id="IPR046342">
    <property type="entry name" value="CBS_dom_sf"/>
</dbReference>
<proteinExistence type="predicted"/>
<accession>A0A5C4S0V7</accession>
<dbReference type="EMBL" id="VDCI01000003">
    <property type="protein sequence ID" value="TNJ37044.1"/>
    <property type="molecule type" value="Genomic_DNA"/>
</dbReference>
<dbReference type="SUPFAM" id="SSF54631">
    <property type="entry name" value="CBS-domain pair"/>
    <property type="match status" value="1"/>
</dbReference>